<evidence type="ECO:0000259" key="1">
    <source>
        <dbReference type="Pfam" id="PF04480"/>
    </source>
</evidence>
<reference evidence="2 3" key="1">
    <citation type="journal article" date="2012" name="J. Virol.">
        <title>Complete Genome Sequence of the Podoviral Bacteriophage YMC/09/02/B1251 ABA BP, Which Causes the Lysis of an OXA-23-Producing Carbapenem-Resistant Acinetobacter baumannii Isolate from a Septic Patient.</title>
        <authorList>
            <person name="Jeon J."/>
            <person name="Kim J.W."/>
            <person name="Yong D."/>
            <person name="Lee K."/>
            <person name="Chong Y."/>
        </authorList>
    </citation>
    <scope>NUCLEOTIDE SEQUENCE [LARGE SCALE GENOMIC DNA]</scope>
</reference>
<evidence type="ECO:0000313" key="2">
    <source>
        <dbReference type="EMBL" id="AFQ22110.1"/>
    </source>
</evidence>
<dbReference type="KEGG" id="vg:14016769"/>
<name>J7I4N7_9CAUD</name>
<dbReference type="Gene3D" id="3.40.960.10">
    <property type="entry name" value="VSR Endonuclease"/>
    <property type="match status" value="1"/>
</dbReference>
<accession>J7I4N7</accession>
<gene>
    <name evidence="2" type="ORF">BPABA456_00130</name>
</gene>
<sequence length="101" mass="11435">MGEVVLATHLRACKIGFEQEYKFHPERKWRADFLIKGSKILIEVEGGIWSGGRHTRGKGYLGDMEKYNSAAMMGFTVLRFSTEQVKSGMALKQIELLIKGK</sequence>
<feature type="domain" description="DUF559" evidence="1">
    <location>
        <begin position="5"/>
        <end position="88"/>
    </location>
</feature>
<organism evidence="2 3">
    <name type="scientific">Acinetobacter phage YMC/09/02/B1251</name>
    <dbReference type="NCBI Taxonomy" id="1221835"/>
    <lineage>
        <taxon>Viruses</taxon>
        <taxon>Duplodnaviria</taxon>
        <taxon>Heunggongvirae</taxon>
        <taxon>Uroviricota</taxon>
        <taxon>Caudoviricetes</taxon>
        <taxon>Vieuvirus</taxon>
        <taxon>Vieuvirus B1251</taxon>
    </lineage>
</organism>
<dbReference type="InterPro" id="IPR007569">
    <property type="entry name" value="DUF559"/>
</dbReference>
<proteinExistence type="predicted"/>
<dbReference type="GeneID" id="14016769"/>
<dbReference type="EMBL" id="JX403940">
    <property type="protein sequence ID" value="AFQ22110.1"/>
    <property type="molecule type" value="Genomic_DNA"/>
</dbReference>
<evidence type="ECO:0000313" key="3">
    <source>
        <dbReference type="Proteomes" id="UP000005246"/>
    </source>
</evidence>
<dbReference type="Proteomes" id="UP000005246">
    <property type="component" value="Segment"/>
</dbReference>
<dbReference type="Pfam" id="PF04480">
    <property type="entry name" value="DUF559"/>
    <property type="match status" value="1"/>
</dbReference>
<dbReference type="OrthoDB" id="36238at10239"/>
<keyword evidence="3" id="KW-1185">Reference proteome</keyword>
<protein>
    <recommendedName>
        <fullName evidence="1">DUF559 domain-containing protein</fullName>
    </recommendedName>
</protein>
<dbReference type="RefSeq" id="YP_007010594.1">
    <property type="nucleotide sequence ID" value="NC_019541.1"/>
</dbReference>